<proteinExistence type="predicted"/>
<dbReference type="InterPro" id="IPR038085">
    <property type="entry name" value="Rnp2-like_sf"/>
</dbReference>
<organism evidence="2">
    <name type="scientific">hydrocarbon metagenome</name>
    <dbReference type="NCBI Taxonomy" id="938273"/>
    <lineage>
        <taxon>unclassified sequences</taxon>
        <taxon>metagenomes</taxon>
        <taxon>ecological metagenomes</taxon>
    </lineage>
</organism>
<evidence type="ECO:0000256" key="1">
    <source>
        <dbReference type="ARBA" id="ARBA00022694"/>
    </source>
</evidence>
<comment type="caution">
    <text evidence="2">The sequence shown here is derived from an EMBL/GenBank/DDBJ whole genome shotgun (WGS) entry which is preliminary data.</text>
</comment>
<sequence length="142" mass="15757">MLEAVTSLFGDAATARIRPVVISCGTGYVLLRCSRGCEKQFRIALATLTYVGERRIVLHPKATSGTLLALRRKIPPALSAREGEELVVQYGGTEWSARRYQGQKIDLLEKGIKGQAPVYITQDDIEELACSHRHTRWDTTGQ</sequence>
<dbReference type="GO" id="GO:0001682">
    <property type="term" value="P:tRNA 5'-leader removal"/>
    <property type="evidence" value="ECO:0007669"/>
    <property type="project" value="InterPro"/>
</dbReference>
<gene>
    <name evidence="2" type="ORF">ASZ90_016129</name>
</gene>
<dbReference type="GO" id="GO:0004526">
    <property type="term" value="F:ribonuclease P activity"/>
    <property type="evidence" value="ECO:0007669"/>
    <property type="project" value="UniProtKB-EC"/>
</dbReference>
<accession>A0A0W8F075</accession>
<dbReference type="Gene3D" id="3.30.70.3250">
    <property type="entry name" value="Ribonuclease P, Pop5 subunit"/>
    <property type="match status" value="1"/>
</dbReference>
<evidence type="ECO:0000313" key="2">
    <source>
        <dbReference type="EMBL" id="KUG14241.1"/>
    </source>
</evidence>
<name>A0A0W8F075_9ZZZZ</name>
<dbReference type="EC" id="3.1.26.5" evidence="2"/>
<dbReference type="AlphaFoldDB" id="A0A0W8F075"/>
<reference evidence="2" key="1">
    <citation type="journal article" date="2015" name="Proc. Natl. Acad. Sci. U.S.A.">
        <title>Networks of energetic and metabolic interactions define dynamics in microbial communities.</title>
        <authorList>
            <person name="Embree M."/>
            <person name="Liu J.K."/>
            <person name="Al-Bassam M.M."/>
            <person name="Zengler K."/>
        </authorList>
    </citation>
    <scope>NUCLEOTIDE SEQUENCE</scope>
</reference>
<dbReference type="EMBL" id="LNQE01001684">
    <property type="protein sequence ID" value="KUG14241.1"/>
    <property type="molecule type" value="Genomic_DNA"/>
</dbReference>
<keyword evidence="1" id="KW-0819">tRNA processing</keyword>
<dbReference type="GO" id="GO:0030677">
    <property type="term" value="C:ribonuclease P complex"/>
    <property type="evidence" value="ECO:0007669"/>
    <property type="project" value="InterPro"/>
</dbReference>
<dbReference type="Pfam" id="PF01900">
    <property type="entry name" value="RNase_P_Rpp14"/>
    <property type="match status" value="1"/>
</dbReference>
<protein>
    <submittedName>
        <fullName evidence="2">Ribonuclease p protein component 2</fullName>
        <ecNumber evidence="2">3.1.26.5</ecNumber>
    </submittedName>
</protein>
<keyword evidence="2" id="KW-0378">Hydrolase</keyword>
<dbReference type="InterPro" id="IPR002759">
    <property type="entry name" value="Pop5/Rpp14/Rnp2-like"/>
</dbReference>
<dbReference type="SUPFAM" id="SSF160350">
    <property type="entry name" value="Rnp2-like"/>
    <property type="match status" value="1"/>
</dbReference>